<gene>
    <name evidence="5" type="primary">jhamt_11</name>
    <name evidence="5" type="ORF">NPIL_253801</name>
</gene>
<evidence type="ECO:0000256" key="3">
    <source>
        <dbReference type="ARBA" id="ARBA00022679"/>
    </source>
</evidence>
<dbReference type="Proteomes" id="UP000887013">
    <property type="component" value="Unassembled WGS sequence"/>
</dbReference>
<dbReference type="PANTHER" id="PTHR44942">
    <property type="entry name" value="METHYLTRANSF_11 DOMAIN-CONTAINING PROTEIN"/>
    <property type="match status" value="1"/>
</dbReference>
<dbReference type="InterPro" id="IPR051052">
    <property type="entry name" value="Diverse_substrate_MTase"/>
</dbReference>
<evidence type="ECO:0000259" key="4">
    <source>
        <dbReference type="Pfam" id="PF08241"/>
    </source>
</evidence>
<accession>A0A8X6T2Q5</accession>
<dbReference type="GO" id="GO:0008757">
    <property type="term" value="F:S-adenosylmethionine-dependent methyltransferase activity"/>
    <property type="evidence" value="ECO:0007669"/>
    <property type="project" value="InterPro"/>
</dbReference>
<dbReference type="Pfam" id="PF08241">
    <property type="entry name" value="Methyltransf_11"/>
    <property type="match status" value="1"/>
</dbReference>
<keyword evidence="6" id="KW-1185">Reference proteome</keyword>
<dbReference type="EMBL" id="BMAW01096710">
    <property type="protein sequence ID" value="GFS76158.1"/>
    <property type="molecule type" value="Genomic_DNA"/>
</dbReference>
<feature type="domain" description="Methyltransferase type 11" evidence="4">
    <location>
        <begin position="43"/>
        <end position="140"/>
    </location>
</feature>
<dbReference type="OrthoDB" id="6408088at2759"/>
<evidence type="ECO:0000256" key="2">
    <source>
        <dbReference type="ARBA" id="ARBA00022603"/>
    </source>
</evidence>
<dbReference type="SUPFAM" id="SSF53335">
    <property type="entry name" value="S-adenosyl-L-methionine-dependent methyltransferases"/>
    <property type="match status" value="1"/>
</dbReference>
<dbReference type="Gene3D" id="3.40.50.150">
    <property type="entry name" value="Vaccinia Virus protein VP39"/>
    <property type="match status" value="1"/>
</dbReference>
<keyword evidence="2" id="KW-0489">Methyltransferase</keyword>
<proteinExistence type="inferred from homology"/>
<evidence type="ECO:0000313" key="5">
    <source>
        <dbReference type="EMBL" id="GFS76158.1"/>
    </source>
</evidence>
<evidence type="ECO:0000313" key="6">
    <source>
        <dbReference type="Proteomes" id="UP000887013"/>
    </source>
</evidence>
<keyword evidence="3" id="KW-0808">Transferase</keyword>
<dbReference type="InterPro" id="IPR029063">
    <property type="entry name" value="SAM-dependent_MTases_sf"/>
</dbReference>
<reference evidence="5" key="1">
    <citation type="submission" date="2020-08" db="EMBL/GenBank/DDBJ databases">
        <title>Multicomponent nature underlies the extraordinary mechanical properties of spider dragline silk.</title>
        <authorList>
            <person name="Kono N."/>
            <person name="Nakamura H."/>
            <person name="Mori M."/>
            <person name="Yoshida Y."/>
            <person name="Ohtoshi R."/>
            <person name="Malay A.D."/>
            <person name="Moran D.A.P."/>
            <person name="Tomita M."/>
            <person name="Numata K."/>
            <person name="Arakawa K."/>
        </authorList>
    </citation>
    <scope>NUCLEOTIDE SEQUENCE</scope>
</reference>
<name>A0A8X6T2Q5_NEPPI</name>
<dbReference type="AlphaFoldDB" id="A0A8X6T2Q5"/>
<evidence type="ECO:0000256" key="1">
    <source>
        <dbReference type="ARBA" id="ARBA00008361"/>
    </source>
</evidence>
<dbReference type="InterPro" id="IPR013216">
    <property type="entry name" value="Methyltransf_11"/>
</dbReference>
<organism evidence="5 6">
    <name type="scientific">Nephila pilipes</name>
    <name type="common">Giant wood spider</name>
    <name type="synonym">Nephila maculata</name>
    <dbReference type="NCBI Taxonomy" id="299642"/>
    <lineage>
        <taxon>Eukaryota</taxon>
        <taxon>Metazoa</taxon>
        <taxon>Ecdysozoa</taxon>
        <taxon>Arthropoda</taxon>
        <taxon>Chelicerata</taxon>
        <taxon>Arachnida</taxon>
        <taxon>Araneae</taxon>
        <taxon>Araneomorphae</taxon>
        <taxon>Entelegynae</taxon>
        <taxon>Araneoidea</taxon>
        <taxon>Nephilidae</taxon>
        <taxon>Nephila</taxon>
    </lineage>
</organism>
<protein>
    <submittedName>
        <fullName evidence="5">Juvenile hormone acid O-methyltransferase</fullName>
    </submittedName>
</protein>
<dbReference type="CDD" id="cd02440">
    <property type="entry name" value="AdoMet_MTases"/>
    <property type="match status" value="1"/>
</dbReference>
<sequence length="272" mass="31603">MNIDPELYSRRHKPVDSVGIFISKILPHLGWSKSDENEVVMYVGCGPGGNAVQLLVPLFPKLEKVFAMELLPDMIDFAKKHNSHSLIEYSIANIEDWSSIERWENKISKLAALHCFQWLKNQRKGFYNVFKLLKSGGEAAFCFVLNSSFYTAELEIEKNHKWSSLFEGVDDYVPTSHHYNYHASYYEKMLKDIGFEILYCKEEVKMDAFTSDEEYRDFFPSICALTSHVPAEQMEEFKDDLIQELLKQNDRNSEGLPQHWGNMLELVVKKPK</sequence>
<comment type="caution">
    <text evidence="5">The sequence shown here is derived from an EMBL/GenBank/DDBJ whole genome shotgun (WGS) entry which is preliminary data.</text>
</comment>
<comment type="similarity">
    <text evidence="1">Belongs to the methyltransferase superfamily.</text>
</comment>
<dbReference type="GO" id="GO:0032259">
    <property type="term" value="P:methylation"/>
    <property type="evidence" value="ECO:0007669"/>
    <property type="project" value="UniProtKB-KW"/>
</dbReference>
<dbReference type="PANTHER" id="PTHR44942:SF4">
    <property type="entry name" value="METHYLTRANSFERASE TYPE 11 DOMAIN-CONTAINING PROTEIN"/>
    <property type="match status" value="1"/>
</dbReference>